<dbReference type="GO" id="GO:0043291">
    <property type="term" value="C:RAVE complex"/>
    <property type="evidence" value="ECO:0007669"/>
    <property type="project" value="TreeGrafter"/>
</dbReference>
<protein>
    <recommendedName>
        <fullName evidence="1">RAVE complex protein Rav1 C-terminal domain-containing protein</fullName>
    </recommendedName>
</protein>
<dbReference type="SUPFAM" id="SSF69322">
    <property type="entry name" value="Tricorn protease domain 2"/>
    <property type="match status" value="1"/>
</dbReference>
<dbReference type="InterPro" id="IPR022033">
    <property type="entry name" value="Rav1p_C"/>
</dbReference>
<evidence type="ECO:0000313" key="2">
    <source>
        <dbReference type="EMBL" id="KIK48468.1"/>
    </source>
</evidence>
<dbReference type="InParanoid" id="A0A0D0C0S3"/>
<evidence type="ECO:0000313" key="3">
    <source>
        <dbReference type="Proteomes" id="UP000054485"/>
    </source>
</evidence>
<reference evidence="2 3" key="1">
    <citation type="submission" date="2014-04" db="EMBL/GenBank/DDBJ databases">
        <authorList>
            <consortium name="DOE Joint Genome Institute"/>
            <person name="Kuo A."/>
            <person name="Ruytinx J."/>
            <person name="Rineau F."/>
            <person name="Colpaert J."/>
            <person name="Kohler A."/>
            <person name="Nagy L.G."/>
            <person name="Floudas D."/>
            <person name="Copeland A."/>
            <person name="Barry K.W."/>
            <person name="Cichocki N."/>
            <person name="Veneault-Fourrey C."/>
            <person name="LaButti K."/>
            <person name="Lindquist E.A."/>
            <person name="Lipzen A."/>
            <person name="Lundell T."/>
            <person name="Morin E."/>
            <person name="Murat C."/>
            <person name="Sun H."/>
            <person name="Tunlid A."/>
            <person name="Henrissat B."/>
            <person name="Grigoriev I.V."/>
            <person name="Hibbett D.S."/>
            <person name="Martin F."/>
            <person name="Nordberg H.P."/>
            <person name="Cantor M.N."/>
            <person name="Hua S.X."/>
        </authorList>
    </citation>
    <scope>NUCLEOTIDE SEQUENCE [LARGE SCALE GENOMIC DNA]</scope>
    <source>
        <strain evidence="2 3">UH-Slu-Lm8-n1</strain>
    </source>
</reference>
<dbReference type="SUPFAM" id="SSF50978">
    <property type="entry name" value="WD40 repeat-like"/>
    <property type="match status" value="1"/>
</dbReference>
<dbReference type="InterPro" id="IPR036322">
    <property type="entry name" value="WD40_repeat_dom_sf"/>
</dbReference>
<dbReference type="OrthoDB" id="342131at2759"/>
<dbReference type="HOGENOM" id="CLU_000310_0_1_1"/>
<organism evidence="2 3">
    <name type="scientific">Suillus luteus UH-Slu-Lm8-n1</name>
    <dbReference type="NCBI Taxonomy" id="930992"/>
    <lineage>
        <taxon>Eukaryota</taxon>
        <taxon>Fungi</taxon>
        <taxon>Dikarya</taxon>
        <taxon>Basidiomycota</taxon>
        <taxon>Agaricomycotina</taxon>
        <taxon>Agaricomycetes</taxon>
        <taxon>Agaricomycetidae</taxon>
        <taxon>Boletales</taxon>
        <taxon>Suillineae</taxon>
        <taxon>Suillaceae</taxon>
        <taxon>Suillus</taxon>
    </lineage>
</organism>
<dbReference type="EMBL" id="KN835138">
    <property type="protein sequence ID" value="KIK48468.1"/>
    <property type="molecule type" value="Genomic_DNA"/>
</dbReference>
<dbReference type="STRING" id="930992.A0A0D0C0S3"/>
<reference evidence="3" key="2">
    <citation type="submission" date="2015-01" db="EMBL/GenBank/DDBJ databases">
        <title>Evolutionary Origins and Diversification of the Mycorrhizal Mutualists.</title>
        <authorList>
            <consortium name="DOE Joint Genome Institute"/>
            <consortium name="Mycorrhizal Genomics Consortium"/>
            <person name="Kohler A."/>
            <person name="Kuo A."/>
            <person name="Nagy L.G."/>
            <person name="Floudas D."/>
            <person name="Copeland A."/>
            <person name="Barry K.W."/>
            <person name="Cichocki N."/>
            <person name="Veneault-Fourrey C."/>
            <person name="LaButti K."/>
            <person name="Lindquist E.A."/>
            <person name="Lipzen A."/>
            <person name="Lundell T."/>
            <person name="Morin E."/>
            <person name="Murat C."/>
            <person name="Riley R."/>
            <person name="Ohm R."/>
            <person name="Sun H."/>
            <person name="Tunlid A."/>
            <person name="Henrissat B."/>
            <person name="Grigoriev I.V."/>
            <person name="Hibbett D.S."/>
            <person name="Martin F."/>
        </authorList>
    </citation>
    <scope>NUCLEOTIDE SEQUENCE [LARGE SCALE GENOMIC DNA]</scope>
    <source>
        <strain evidence="3">UH-Slu-Lm8-n1</strain>
    </source>
</reference>
<feature type="domain" description="RAVE complex protein Rav1 C-terminal" evidence="1">
    <location>
        <begin position="570"/>
        <end position="1217"/>
    </location>
</feature>
<sequence>MLDLLKTFTGCPVGALHQLVLPHVTLIMYPSADSVVILDASTLDLVRVLIFGEIYPGTQHLNQTISCMAVDSAMKVIVASMDTHIAAWSLSGNNTWRIHSSISLQDGDSVTALDCRSGLLSVGSRNGLSVYTLILENDLLTWSKKWEARVATPSLAKFAPTLAFIATTSHHDDLVRLYSTTSGRLVQGIPHPRPVTDLMWRFSQASRSDDPALYTITSDSTLRIFLPVIDAPHRLQLHASLDLFSSLPFLVAARLGSHPRKSTVVWLDKEVVRRTIKAVLASATEDASPQFKRLREIDEEGWDLFVRALGDGSMLVSAVANIDRRPPTLIRQFALSHTSLNVLSQVPSHLYLFPHPDVTSLTMVTSTPLTTFEVSPLAFFDGQSAGLHLHAKGLDRLPHEESKIRRLVRTPAGRGIAVIRADGGEVWRVIEGGSQLARGRRWSNADHVVVLDGGKMLLATYSSETSVLTLHSEPISTLTVPSITDLFSAPSKTAHECIVGLTSDNSIVYIYIDSKPNLTLRLHSQNNLPSAQPPKLIIPVDPMSWSRDSSLEEHDTLLSISDDGELSFWIAEEGTSAGWRCTGKVKTGRKNFALASCSSAKKSVLVVRLPDGEELTIWDSKESEFASGLEHRRIFSTSEHINDLDWTSTPDNQSILAVGFTHHVELLCQQRKTYFNDDPAWAICWKVDIRKYVCYISCPIRDSIWLANGSFLIAAGHQLFLFGQTALQKDQEPLFQHIARHNGPLEDYHPQMLLQCLLWGKVELVKQIVVALSLAVKAIYEDPTQDFHWNAFPVEQYLRGQYTISAKHLQSIKPSKRYNFLFNTPQENSLPDETVFSRHMVETLIEQLETQPLPHLTPNEHAHLLVLIQTTLEIEEQRRALDANGLRYVISMRSFYILNRRVTSDPSSPRSNGAIPRSTGWRERLRYRDMIWAFHSESQELLLSTSTAACNGRMLWPDARALGVFIWLSSAESLRAHMEVIARNEYMAGDNRDPTACSLFYFALGKVKLVHGLWKQAAWHREQAITLNFLSNNFTQPKWKTAALKNAYALLGKQRFEYAAAFFLLGGSLKDAVHVCLRHLSDFQLAIALARVVEGGSDGPVLRDILQNTVIPTAFREGNRWLGSWAFWTLNRRDLAVRILVTPLRDIADALDIQVAEIGEPHYDDPSLALLFSQLRSKTLQTAKGTSEISGRSEFNFVLQIARVFCRMGCHALALDLVRSWSFERPSISVPAPTEPPPILSATLRRPFALDPKLRRRPSIMIDMDVASPAPTRRASPNRSLVKVPIQETIKEESDLLARKAGLGSLLKSAKQDVQVPEFSMDSFSFV</sequence>
<dbReference type="InterPro" id="IPR015943">
    <property type="entry name" value="WD40/YVTN_repeat-like_dom_sf"/>
</dbReference>
<dbReference type="Gene3D" id="2.130.10.10">
    <property type="entry name" value="YVTN repeat-like/Quinoprotein amine dehydrogenase"/>
    <property type="match status" value="1"/>
</dbReference>
<dbReference type="PANTHER" id="PTHR13950">
    <property type="entry name" value="RABCONNECTIN-RELATED"/>
    <property type="match status" value="1"/>
</dbReference>
<keyword evidence="3" id="KW-1185">Reference proteome</keyword>
<dbReference type="Proteomes" id="UP000054485">
    <property type="component" value="Unassembled WGS sequence"/>
</dbReference>
<dbReference type="InterPro" id="IPR052208">
    <property type="entry name" value="DmX-like/RAVE_component"/>
</dbReference>
<dbReference type="Pfam" id="PF12234">
    <property type="entry name" value="Rav1p_C"/>
    <property type="match status" value="1"/>
</dbReference>
<proteinExistence type="predicted"/>
<dbReference type="FunCoup" id="A0A0D0C0S3">
    <property type="interactions" value="97"/>
</dbReference>
<dbReference type="GO" id="GO:0007035">
    <property type="term" value="P:vacuolar acidification"/>
    <property type="evidence" value="ECO:0007669"/>
    <property type="project" value="TreeGrafter"/>
</dbReference>
<name>A0A0D0C0S3_9AGAM</name>
<gene>
    <name evidence="2" type="ORF">CY34DRAFT_72104</name>
</gene>
<accession>A0A0D0C0S3</accession>
<dbReference type="PANTHER" id="PTHR13950:SF9">
    <property type="entry name" value="RABCONNECTIN-3A"/>
    <property type="match status" value="1"/>
</dbReference>
<evidence type="ECO:0000259" key="1">
    <source>
        <dbReference type="Pfam" id="PF12234"/>
    </source>
</evidence>